<dbReference type="SMART" id="SM00342">
    <property type="entry name" value="HTH_ARAC"/>
    <property type="match status" value="1"/>
</dbReference>
<dbReference type="PANTHER" id="PTHR43280:SF2">
    <property type="entry name" value="HTH-TYPE TRANSCRIPTIONAL REGULATOR EXSA"/>
    <property type="match status" value="1"/>
</dbReference>
<dbReference type="Pfam" id="PF12833">
    <property type="entry name" value="HTH_18"/>
    <property type="match status" value="1"/>
</dbReference>
<sequence length="320" mass="38538">MYEWNKLIQIIIDEIDECIKKYKNEELTLNNISNRLGYSEFYITKKFKKITGITFKEYTRLIKLSFALKEVRDTKRKLLDIAFDYGFSSHESFTRYFKELYNITPIEYRRNPKPLMLRTKITAFDRYLFGLGEIGMYKSNEEVKVYFIKIPSHKFLYIKNYESNGYWDFWQKQNLIKGQDYKTVCGILDSIKGKLDDNGGSEINCSSGQIMAYINDEKGRFCDWEIRRVECWGIRLPFNYCEDVPKNMHLLNVYESDYVVFEHGAFNYIQENNTVEKKIEEAMKNFNDEHYIIDTSPNKIMYFYYNPNEYFKYIRPVCRI</sequence>
<dbReference type="InterPro" id="IPR009057">
    <property type="entry name" value="Homeodomain-like_sf"/>
</dbReference>
<evidence type="ECO:0000313" key="6">
    <source>
        <dbReference type="Proteomes" id="UP000323176"/>
    </source>
</evidence>
<name>A0A5C8F391_BRAPL</name>
<comment type="caution">
    <text evidence="5">The sequence shown here is derived from an EMBL/GenBank/DDBJ whole genome shotgun (WGS) entry which is preliminary data.</text>
</comment>
<dbReference type="OrthoDB" id="9801721at2"/>
<evidence type="ECO:0000256" key="3">
    <source>
        <dbReference type="ARBA" id="ARBA00023163"/>
    </source>
</evidence>
<organism evidence="5 6">
    <name type="scientific">Brachyspira pilosicoli</name>
    <name type="common">Serpulina pilosicoli</name>
    <dbReference type="NCBI Taxonomy" id="52584"/>
    <lineage>
        <taxon>Bacteria</taxon>
        <taxon>Pseudomonadati</taxon>
        <taxon>Spirochaetota</taxon>
        <taxon>Spirochaetia</taxon>
        <taxon>Brachyspirales</taxon>
        <taxon>Brachyspiraceae</taxon>
        <taxon>Brachyspira</taxon>
    </lineage>
</organism>
<dbReference type="PROSITE" id="PS00041">
    <property type="entry name" value="HTH_ARAC_FAMILY_1"/>
    <property type="match status" value="1"/>
</dbReference>
<dbReference type="Proteomes" id="UP000323176">
    <property type="component" value="Unassembled WGS sequence"/>
</dbReference>
<keyword evidence="1" id="KW-0805">Transcription regulation</keyword>
<keyword evidence="3" id="KW-0804">Transcription</keyword>
<dbReference type="InterPro" id="IPR018062">
    <property type="entry name" value="HTH_AraC-typ_CS"/>
</dbReference>
<dbReference type="GO" id="GO:0043565">
    <property type="term" value="F:sequence-specific DNA binding"/>
    <property type="evidence" value="ECO:0007669"/>
    <property type="project" value="InterPro"/>
</dbReference>
<protein>
    <submittedName>
        <fullName evidence="5">AraC family transcriptional regulator</fullName>
    </submittedName>
</protein>
<dbReference type="InterPro" id="IPR018060">
    <property type="entry name" value="HTH_AraC"/>
</dbReference>
<dbReference type="InterPro" id="IPR020449">
    <property type="entry name" value="Tscrpt_reg_AraC-type_HTH"/>
</dbReference>
<evidence type="ECO:0000259" key="4">
    <source>
        <dbReference type="PROSITE" id="PS01124"/>
    </source>
</evidence>
<dbReference type="PRINTS" id="PR00032">
    <property type="entry name" value="HTHARAC"/>
</dbReference>
<dbReference type="AlphaFoldDB" id="A0A5C8F391"/>
<evidence type="ECO:0000313" key="5">
    <source>
        <dbReference type="EMBL" id="TXJ43969.1"/>
    </source>
</evidence>
<keyword evidence="2" id="KW-0238">DNA-binding</keyword>
<proteinExistence type="predicted"/>
<gene>
    <name evidence="5" type="ORF">EPJ72_03815</name>
</gene>
<evidence type="ECO:0000256" key="2">
    <source>
        <dbReference type="ARBA" id="ARBA00023125"/>
    </source>
</evidence>
<dbReference type="GO" id="GO:0003700">
    <property type="term" value="F:DNA-binding transcription factor activity"/>
    <property type="evidence" value="ECO:0007669"/>
    <property type="project" value="InterPro"/>
</dbReference>
<dbReference type="EMBL" id="SAXY01000025">
    <property type="protein sequence ID" value="TXJ43969.1"/>
    <property type="molecule type" value="Genomic_DNA"/>
</dbReference>
<dbReference type="SUPFAM" id="SSF46689">
    <property type="entry name" value="Homeodomain-like"/>
    <property type="match status" value="2"/>
</dbReference>
<reference evidence="5 6" key="1">
    <citation type="journal article" date="1992" name="Lakartidningen">
        <title>[Penicillin V and not amoxicillin is the first choice preparation in acute otitis].</title>
        <authorList>
            <person name="Kamme C."/>
            <person name="Lundgren K."/>
            <person name="Prellner K."/>
        </authorList>
    </citation>
    <scope>NUCLEOTIDE SEQUENCE [LARGE SCALE GENOMIC DNA]</scope>
    <source>
        <strain evidence="5 6">PC5538III-hc</strain>
    </source>
</reference>
<accession>A0A5C8F391</accession>
<dbReference type="PANTHER" id="PTHR43280">
    <property type="entry name" value="ARAC-FAMILY TRANSCRIPTIONAL REGULATOR"/>
    <property type="match status" value="1"/>
</dbReference>
<feature type="domain" description="HTH araC/xylS-type" evidence="4">
    <location>
        <begin position="5"/>
        <end position="111"/>
    </location>
</feature>
<dbReference type="PROSITE" id="PS01124">
    <property type="entry name" value="HTH_ARAC_FAMILY_2"/>
    <property type="match status" value="1"/>
</dbReference>
<dbReference type="Gene3D" id="1.10.10.60">
    <property type="entry name" value="Homeodomain-like"/>
    <property type="match status" value="2"/>
</dbReference>
<evidence type="ECO:0000256" key="1">
    <source>
        <dbReference type="ARBA" id="ARBA00023015"/>
    </source>
</evidence>